<dbReference type="GO" id="GO:0005634">
    <property type="term" value="C:nucleus"/>
    <property type="evidence" value="ECO:0007669"/>
    <property type="project" value="TreeGrafter"/>
</dbReference>
<dbReference type="SMART" id="SM00166">
    <property type="entry name" value="UBX"/>
    <property type="match status" value="1"/>
</dbReference>
<dbReference type="Gene3D" id="3.10.20.90">
    <property type="entry name" value="Phosphatidylinositol 3-kinase Catalytic Subunit, Chain A, domain 1"/>
    <property type="match status" value="3"/>
</dbReference>
<keyword evidence="4" id="KW-1185">Reference proteome</keyword>
<name>A0A8B7Z7P0_ACAPL</name>
<dbReference type="CTD" id="11124"/>
<dbReference type="InterPro" id="IPR036249">
    <property type="entry name" value="Thioredoxin-like_sf"/>
</dbReference>
<dbReference type="InterPro" id="IPR006577">
    <property type="entry name" value="UAS"/>
</dbReference>
<dbReference type="Pfam" id="PF00789">
    <property type="entry name" value="UBX"/>
    <property type="match status" value="1"/>
</dbReference>
<dbReference type="Gene3D" id="1.10.8.10">
    <property type="entry name" value="DNA helicase RuvA subunit, C-terminal domain"/>
    <property type="match status" value="1"/>
</dbReference>
<dbReference type="Pfam" id="PF21021">
    <property type="entry name" value="FAF1"/>
    <property type="match status" value="1"/>
</dbReference>
<dbReference type="InterPro" id="IPR050730">
    <property type="entry name" value="UBX_domain-protein"/>
</dbReference>
<feature type="region of interest" description="Disordered" evidence="2">
    <location>
        <begin position="285"/>
        <end position="312"/>
    </location>
</feature>
<feature type="domain" description="UBX" evidence="3">
    <location>
        <begin position="587"/>
        <end position="664"/>
    </location>
</feature>
<dbReference type="InterPro" id="IPR033043">
    <property type="entry name" value="FAF1-like_UBX"/>
</dbReference>
<dbReference type="InterPro" id="IPR049483">
    <property type="entry name" value="FAF1_2-like_UAS"/>
</dbReference>
<dbReference type="CDD" id="cd01771">
    <property type="entry name" value="UBX_UBXN3A"/>
    <property type="match status" value="1"/>
</dbReference>
<dbReference type="SUPFAM" id="SSF52833">
    <property type="entry name" value="Thioredoxin-like"/>
    <property type="match status" value="1"/>
</dbReference>
<dbReference type="Gene3D" id="3.40.30.10">
    <property type="entry name" value="Glutaredoxin"/>
    <property type="match status" value="1"/>
</dbReference>
<dbReference type="GO" id="GO:0043130">
    <property type="term" value="F:ubiquitin binding"/>
    <property type="evidence" value="ECO:0007669"/>
    <property type="project" value="TreeGrafter"/>
</dbReference>
<keyword evidence="1" id="KW-0175">Coiled coil</keyword>
<dbReference type="PANTHER" id="PTHR23322">
    <property type="entry name" value="FAS-ASSOCIATED PROTEIN"/>
    <property type="match status" value="1"/>
</dbReference>
<dbReference type="Proteomes" id="UP000694845">
    <property type="component" value="Unplaced"/>
</dbReference>
<evidence type="ECO:0000256" key="2">
    <source>
        <dbReference type="SAM" id="MobiDB-lite"/>
    </source>
</evidence>
<dbReference type="GO" id="GO:0005783">
    <property type="term" value="C:endoplasmic reticulum"/>
    <property type="evidence" value="ECO:0007669"/>
    <property type="project" value="TreeGrafter"/>
</dbReference>
<protein>
    <submittedName>
        <fullName evidence="5">FAS-associated factor 1-like isoform X1</fullName>
    </submittedName>
</protein>
<dbReference type="AlphaFoldDB" id="A0A8B7Z7P0"/>
<evidence type="ECO:0000313" key="5">
    <source>
        <dbReference type="RefSeq" id="XP_022101674.1"/>
    </source>
</evidence>
<dbReference type="GeneID" id="110985160"/>
<accession>A0A8B7Z7P0</accession>
<dbReference type="InterPro" id="IPR001012">
    <property type="entry name" value="UBX_dom"/>
</dbReference>
<dbReference type="SUPFAM" id="SSF54236">
    <property type="entry name" value="Ubiquitin-like"/>
    <property type="match status" value="1"/>
</dbReference>
<dbReference type="PROSITE" id="PS50033">
    <property type="entry name" value="UBX"/>
    <property type="match status" value="1"/>
</dbReference>
<dbReference type="RefSeq" id="XP_022101674.1">
    <property type="nucleotide sequence ID" value="XM_022245982.1"/>
</dbReference>
<dbReference type="PANTHER" id="PTHR23322:SF96">
    <property type="entry name" value="FAS-ASSOCIATED FACTOR 1"/>
    <property type="match status" value="1"/>
</dbReference>
<organism evidence="4 5">
    <name type="scientific">Acanthaster planci</name>
    <name type="common">Crown-of-thorns starfish</name>
    <dbReference type="NCBI Taxonomy" id="133434"/>
    <lineage>
        <taxon>Eukaryota</taxon>
        <taxon>Metazoa</taxon>
        <taxon>Echinodermata</taxon>
        <taxon>Eleutherozoa</taxon>
        <taxon>Asterozoa</taxon>
        <taxon>Asteroidea</taxon>
        <taxon>Valvatacea</taxon>
        <taxon>Valvatida</taxon>
        <taxon>Acanthasteridae</taxon>
        <taxon>Acanthaster</taxon>
    </lineage>
</organism>
<proteinExistence type="predicted"/>
<feature type="compositionally biased region" description="Polar residues" evidence="2">
    <location>
        <begin position="287"/>
        <end position="300"/>
    </location>
</feature>
<evidence type="ECO:0000259" key="3">
    <source>
        <dbReference type="PROSITE" id="PS50033"/>
    </source>
</evidence>
<dbReference type="SMART" id="SM00594">
    <property type="entry name" value="UAS"/>
    <property type="match status" value="1"/>
</dbReference>
<reference evidence="5" key="1">
    <citation type="submission" date="2025-08" db="UniProtKB">
        <authorList>
            <consortium name="RefSeq"/>
        </authorList>
    </citation>
    <scope>IDENTIFICATION</scope>
</reference>
<evidence type="ECO:0000313" key="4">
    <source>
        <dbReference type="Proteomes" id="UP000694845"/>
    </source>
</evidence>
<evidence type="ECO:0000256" key="1">
    <source>
        <dbReference type="SAM" id="Coils"/>
    </source>
</evidence>
<dbReference type="KEGG" id="aplc:110985160"/>
<dbReference type="CDD" id="cd17130">
    <property type="entry name" value="Ubl2_FAF1"/>
    <property type="match status" value="1"/>
</dbReference>
<dbReference type="InterPro" id="IPR029071">
    <property type="entry name" value="Ubiquitin-like_domsf"/>
</dbReference>
<gene>
    <name evidence="5" type="primary">LOC110985160</name>
</gene>
<dbReference type="GO" id="GO:0036503">
    <property type="term" value="P:ERAD pathway"/>
    <property type="evidence" value="ECO:0007669"/>
    <property type="project" value="TreeGrafter"/>
</dbReference>
<dbReference type="OrthoDB" id="1920064at2759"/>
<feature type="coiled-coil region" evidence="1">
    <location>
        <begin position="504"/>
        <end position="578"/>
    </location>
</feature>
<sequence length="667" mass="75538">MPSYDHHCMLRIDAGVACFCRSKRWCVFEKACTGIENFEESLAHLEQNEWDLQRAVVSVMGAQDNVSVPDSAPEEAPAAPSMPSVVQFSGVSPCASVPRAFDPRRPRSPPPNRVRLLEFTVSYNDLNTELVVEDNRTVRTVKELLSAQLNLSPEKMLIGGWAHAKQAPEDSDVLSSLQLPLKNSLYVLTPSLPTTSSEQPNGEETSFSDKLTRSFELIINDTDVNQEYRLKYQGCKTILSVKQGMSALTSVEVRHQQWHGWPDDSDNSLTLAASGIDFPNHKLTFSRLPNHSKTDQSSKSGDPINISDSEDETQDMDIDDCTIFTNEYETRKFEPLLPADIENETDGLIQFTHEFSSRYGETHPQFYMGPLEDAVKEAFGGLAVERKLLAIYIHTDKSVQSNVFCSQLLCAESIVNFLTQNFVTWAWDITADENKDRLLSTCTKMFGSVTAATVRGLNQDKFPLLLIVMRIRSNTEVLSILQGNTGLDEMMTSLIHAVDVFTEQRQSEIEQENDRRAAEQLKQEQDAAYHASLMADRAKEQERLKQEREEQRLRELEEQEIREREAEQKALLESLEQQLPDEPAENCPKPTTTLRMRMPGGDVLTRRFLAEQPIRTVMVYLGTKGYHSEDFKVLTTFPKKDLTSQDTSQSFKELGLCPQETLFIEER</sequence>